<organism evidence="1 2">
    <name type="scientific">Strongylus vulgaris</name>
    <name type="common">Blood worm</name>
    <dbReference type="NCBI Taxonomy" id="40348"/>
    <lineage>
        <taxon>Eukaryota</taxon>
        <taxon>Metazoa</taxon>
        <taxon>Ecdysozoa</taxon>
        <taxon>Nematoda</taxon>
        <taxon>Chromadorea</taxon>
        <taxon>Rhabditida</taxon>
        <taxon>Rhabditina</taxon>
        <taxon>Rhabditomorpha</taxon>
        <taxon>Strongyloidea</taxon>
        <taxon>Strongylidae</taxon>
        <taxon>Strongylus</taxon>
    </lineage>
</organism>
<protein>
    <submittedName>
        <fullName evidence="1">Uncharacterized protein</fullName>
    </submittedName>
</protein>
<dbReference type="Proteomes" id="UP000270094">
    <property type="component" value="Unassembled WGS sequence"/>
</dbReference>
<dbReference type="AlphaFoldDB" id="A0A3P7IT25"/>
<accession>A0A3P7IT25</accession>
<evidence type="ECO:0000313" key="1">
    <source>
        <dbReference type="EMBL" id="VDM71013.1"/>
    </source>
</evidence>
<proteinExistence type="predicted"/>
<keyword evidence="2" id="KW-1185">Reference proteome</keyword>
<name>A0A3P7IT25_STRVU</name>
<evidence type="ECO:0000313" key="2">
    <source>
        <dbReference type="Proteomes" id="UP000270094"/>
    </source>
</evidence>
<dbReference type="EMBL" id="UYYB01018496">
    <property type="protein sequence ID" value="VDM71013.1"/>
    <property type="molecule type" value="Genomic_DNA"/>
</dbReference>
<sequence length="53" mass="6268">MDFAQIIAEQCLTESQTDPRLEWSFKTLRQIFGRTCIKLRQFPGDRNAYANMK</sequence>
<reference evidence="1 2" key="1">
    <citation type="submission" date="2018-11" db="EMBL/GenBank/DDBJ databases">
        <authorList>
            <consortium name="Pathogen Informatics"/>
        </authorList>
    </citation>
    <scope>NUCLEOTIDE SEQUENCE [LARGE SCALE GENOMIC DNA]</scope>
</reference>
<gene>
    <name evidence="1" type="ORF">SVUK_LOCUS6011</name>
</gene>